<dbReference type="Proteomes" id="UP000799330">
    <property type="component" value="Unassembled WGS sequence"/>
</dbReference>
<sequence length="157" mass="17556">MIVVSDTSPICYLVLVGEIELLPQLFKEIVIPQAVYNELTSTSAPAILQKWSEEIPKWLLINDVDPVQDQQLNRLDLGEKEAIILAEKLKAGLIIIDEKAARKIAIDRGLKVTGLLGVLEIAIKQDLIDIKTAIEKLQKTSFRASPQLIQSLLDRYN</sequence>
<dbReference type="Pfam" id="PF11848">
    <property type="entry name" value="DUF3368"/>
    <property type="match status" value="1"/>
</dbReference>
<gene>
    <name evidence="1" type="ORF">GPJ16_22765</name>
</gene>
<dbReference type="PANTHER" id="PTHR39550:SF1">
    <property type="entry name" value="SLL0658 PROTEIN"/>
    <property type="match status" value="1"/>
</dbReference>
<dbReference type="PANTHER" id="PTHR39550">
    <property type="entry name" value="SLL0658 PROTEIN"/>
    <property type="match status" value="1"/>
</dbReference>
<dbReference type="EMBL" id="JAADAI010000474">
    <property type="protein sequence ID" value="NCS59489.1"/>
    <property type="molecule type" value="Genomic_DNA"/>
</dbReference>
<dbReference type="InterPro" id="IPR021799">
    <property type="entry name" value="PIN-like_prokaryotic"/>
</dbReference>
<evidence type="ECO:0000313" key="1">
    <source>
        <dbReference type="EMBL" id="NCS59489.1"/>
    </source>
</evidence>
<comment type="caution">
    <text evidence="1">The sequence shown here is derived from an EMBL/GenBank/DDBJ whole genome shotgun (WGS) entry which is preliminary data.</text>
</comment>
<evidence type="ECO:0000313" key="2">
    <source>
        <dbReference type="Proteomes" id="UP000799330"/>
    </source>
</evidence>
<name>A0A966G3E5_MICAE</name>
<organism evidence="1 2">
    <name type="scientific">Microcystis aeruginosa G11-04</name>
    <dbReference type="NCBI Taxonomy" id="2685956"/>
    <lineage>
        <taxon>Bacteria</taxon>
        <taxon>Bacillati</taxon>
        <taxon>Cyanobacteriota</taxon>
        <taxon>Cyanophyceae</taxon>
        <taxon>Oscillatoriophycideae</taxon>
        <taxon>Chroococcales</taxon>
        <taxon>Microcystaceae</taxon>
        <taxon>Microcystis</taxon>
    </lineage>
</organism>
<protein>
    <submittedName>
        <fullName evidence="1">DUF3368 domain-containing protein</fullName>
    </submittedName>
</protein>
<reference evidence="1" key="1">
    <citation type="journal article" date="2019" name="Mol. Ecol.">
        <title>Genome evolution and host-microbiome shifts correspond with intraspecific niche divergence within harmful algal bloom-forming Microcystis aeruginosa.</title>
        <authorList>
            <person name="Jackrel S.L."/>
            <person name="White J.D."/>
            <person name="Evans J.T."/>
            <person name="Buffin K."/>
            <person name="Hayden K."/>
            <person name="Sarnelle O."/>
            <person name="Denef V.J."/>
        </authorList>
    </citation>
    <scope>NUCLEOTIDE SEQUENCE</scope>
    <source>
        <strain evidence="1">G11-04</strain>
    </source>
</reference>
<accession>A0A966G3E5</accession>
<proteinExistence type="predicted"/>
<dbReference type="AlphaFoldDB" id="A0A966G3E5"/>